<evidence type="ECO:0000256" key="4">
    <source>
        <dbReference type="SAM" id="SignalP"/>
    </source>
</evidence>
<evidence type="ECO:0000313" key="5">
    <source>
        <dbReference type="EMBL" id="KAK9892360.1"/>
    </source>
</evidence>
<evidence type="ECO:0000256" key="1">
    <source>
        <dbReference type="ARBA" id="ARBA00004613"/>
    </source>
</evidence>
<reference evidence="5 6" key="1">
    <citation type="submission" date="2023-03" db="EMBL/GenBank/DDBJ databases">
        <title>Genome insight into feeding habits of ladybird beetles.</title>
        <authorList>
            <person name="Li H.-S."/>
            <person name="Huang Y.-H."/>
            <person name="Pang H."/>
        </authorList>
    </citation>
    <scope>NUCLEOTIDE SEQUENCE [LARGE SCALE GENOMIC DNA]</scope>
    <source>
        <strain evidence="5">SYSU_2023b</strain>
        <tissue evidence="5">Whole body</tissue>
    </source>
</reference>
<keyword evidence="3" id="KW-1133">Transmembrane helix</keyword>
<feature type="signal peptide" evidence="4">
    <location>
        <begin position="1"/>
        <end position="16"/>
    </location>
</feature>
<organism evidence="5 6">
    <name type="scientific">Henosepilachna vigintioctopunctata</name>
    <dbReference type="NCBI Taxonomy" id="420089"/>
    <lineage>
        <taxon>Eukaryota</taxon>
        <taxon>Metazoa</taxon>
        <taxon>Ecdysozoa</taxon>
        <taxon>Arthropoda</taxon>
        <taxon>Hexapoda</taxon>
        <taxon>Insecta</taxon>
        <taxon>Pterygota</taxon>
        <taxon>Neoptera</taxon>
        <taxon>Endopterygota</taxon>
        <taxon>Coleoptera</taxon>
        <taxon>Polyphaga</taxon>
        <taxon>Cucujiformia</taxon>
        <taxon>Coccinelloidea</taxon>
        <taxon>Coccinellidae</taxon>
        <taxon>Epilachninae</taxon>
        <taxon>Epilachnini</taxon>
        <taxon>Henosepilachna</taxon>
    </lineage>
</organism>
<accession>A0AAW1VCC6</accession>
<dbReference type="AlphaFoldDB" id="A0AAW1VCC6"/>
<feature type="chain" id="PRO_5043934803" evidence="4">
    <location>
        <begin position="17"/>
        <end position="294"/>
    </location>
</feature>
<evidence type="ECO:0000256" key="3">
    <source>
        <dbReference type="SAM" id="Phobius"/>
    </source>
</evidence>
<keyword evidence="3" id="KW-0812">Transmembrane</keyword>
<gene>
    <name evidence="5" type="ORF">WA026_019813</name>
</gene>
<proteinExistence type="predicted"/>
<dbReference type="InterPro" id="IPR035940">
    <property type="entry name" value="CAP_sf"/>
</dbReference>
<keyword evidence="6" id="KW-1185">Reference proteome</keyword>
<evidence type="ECO:0000256" key="2">
    <source>
        <dbReference type="ARBA" id="ARBA00022525"/>
    </source>
</evidence>
<comment type="caution">
    <text evidence="5">The sequence shown here is derived from an EMBL/GenBank/DDBJ whole genome shotgun (WGS) entry which is preliminary data.</text>
</comment>
<dbReference type="EMBL" id="JARQZJ010000134">
    <property type="protein sequence ID" value="KAK9892360.1"/>
    <property type="molecule type" value="Genomic_DNA"/>
</dbReference>
<dbReference type="Proteomes" id="UP001431783">
    <property type="component" value="Unassembled WGS sequence"/>
</dbReference>
<keyword evidence="2" id="KW-0964">Secreted</keyword>
<sequence length="294" mass="33620">MNALVFLCNLIVFVIAPGPKTDYCFINCLGPYNVHLICQIFHRCPKPKKNCVQYQADQSWRRTVLDVINDARNAAANGSNQFEIGSTGSKNMNAVSYDMELEFLISCTSTTCVIPDDLEGCMDSTRFPVWWTGFSYKPKKSFGLDFWKSIIYAAEFHHGGIEYNAQRDEGVKYAPKFHHWSTIYFWRAKYVGCTAILGPNWSHMLCAFGPVYMKTGDIVYKVAKSRNEIASECEEGRNTRYPALCGNIDEVPTGEMWTHFNITTNSSQNRVFPYDSCNIILVLIIFWCLLEIYK</sequence>
<dbReference type="SUPFAM" id="SSF55797">
    <property type="entry name" value="PR-1-like"/>
    <property type="match status" value="1"/>
</dbReference>
<comment type="subcellular location">
    <subcellularLocation>
        <location evidence="1">Secreted</location>
    </subcellularLocation>
</comment>
<dbReference type="Gene3D" id="3.40.33.10">
    <property type="entry name" value="CAP"/>
    <property type="match status" value="1"/>
</dbReference>
<keyword evidence="3" id="KW-0472">Membrane</keyword>
<keyword evidence="4" id="KW-0732">Signal</keyword>
<name>A0AAW1VCC6_9CUCU</name>
<evidence type="ECO:0000313" key="6">
    <source>
        <dbReference type="Proteomes" id="UP001431783"/>
    </source>
</evidence>
<protein>
    <submittedName>
        <fullName evidence="5">Uncharacterized protein</fullName>
    </submittedName>
</protein>
<feature type="transmembrane region" description="Helical" evidence="3">
    <location>
        <begin position="271"/>
        <end position="290"/>
    </location>
</feature>